<geneLocation type="plasmid" evidence="5 6">
    <name>pA</name>
</geneLocation>
<dbReference type="InterPro" id="IPR025714">
    <property type="entry name" value="Methyltranfer_dom"/>
</dbReference>
<protein>
    <submittedName>
        <fullName evidence="5">Peptide chain release factor N(5)-glutamine methyltransferase</fullName>
    </submittedName>
</protein>
<keyword evidence="3" id="KW-0949">S-adenosyl-L-methionine</keyword>
<reference evidence="5" key="1">
    <citation type="submission" date="2022-06" db="EMBL/GenBank/DDBJ databases">
        <title>Physiological and biochemical characterization and genomic elucidation of a strain of the genus Ensifer adhaerens M8 that combines arsenic oxidation and chromium reduction.</title>
        <authorList>
            <person name="Li X."/>
            <person name="Yu c."/>
        </authorList>
    </citation>
    <scope>NUCLEOTIDE SEQUENCE</scope>
    <source>
        <strain evidence="5">M8</strain>
        <plasmid evidence="5">pA</plasmid>
    </source>
</reference>
<dbReference type="Pfam" id="PF13847">
    <property type="entry name" value="Methyltransf_31"/>
    <property type="match status" value="1"/>
</dbReference>
<dbReference type="CDD" id="cd02440">
    <property type="entry name" value="AdoMet_MTases"/>
    <property type="match status" value="1"/>
</dbReference>
<accession>A0A9Q9DDD9</accession>
<name>A0A9Q9DDD9_ENSAD</name>
<keyword evidence="1 5" id="KW-0489">Methyltransferase</keyword>
<dbReference type="GO" id="GO:0008276">
    <property type="term" value="F:protein methyltransferase activity"/>
    <property type="evidence" value="ECO:0007669"/>
    <property type="project" value="InterPro"/>
</dbReference>
<evidence type="ECO:0000313" key="6">
    <source>
        <dbReference type="Proteomes" id="UP001055460"/>
    </source>
</evidence>
<dbReference type="GO" id="GO:0032259">
    <property type="term" value="P:methylation"/>
    <property type="evidence" value="ECO:0007669"/>
    <property type="project" value="UniProtKB-KW"/>
</dbReference>
<keyword evidence="2" id="KW-0808">Transferase</keyword>
<dbReference type="PROSITE" id="PS00092">
    <property type="entry name" value="N6_MTASE"/>
    <property type="match status" value="1"/>
</dbReference>
<sequence length="221" mass="23549">MGVELELAPDVLVPREETELLGKRAVSILEGASLDVTIIDMCCGSGNLAVGIASEIPSARVWGADLTDSTVALARRNVDRLGLGSRVFVRQGDLFAALEGDDLQGKIDMVVCNPPYISTGRLEGDRAHLLDNEPREAFDGGPYGISIHQRLIRDALAFLKPGGWLLFEFGEGQERQAAALLSRAKAYAPVTFASDRDGKPRVAIVQKIAGPVEAGAGVQAR</sequence>
<dbReference type="InterPro" id="IPR004556">
    <property type="entry name" value="HemK-like"/>
</dbReference>
<evidence type="ECO:0000256" key="1">
    <source>
        <dbReference type="ARBA" id="ARBA00022603"/>
    </source>
</evidence>
<dbReference type="InterPro" id="IPR002052">
    <property type="entry name" value="DNA_methylase_N6_adenine_CS"/>
</dbReference>
<gene>
    <name evidence="5" type="ORF">NE863_21540</name>
</gene>
<evidence type="ECO:0000259" key="4">
    <source>
        <dbReference type="Pfam" id="PF13847"/>
    </source>
</evidence>
<keyword evidence="5" id="KW-0614">Plasmid</keyword>
<evidence type="ECO:0000313" key="5">
    <source>
        <dbReference type="EMBL" id="USJ26917.1"/>
    </source>
</evidence>
<dbReference type="AlphaFoldDB" id="A0A9Q9DDD9"/>
<dbReference type="PANTHER" id="PTHR18895">
    <property type="entry name" value="HEMK METHYLTRANSFERASE"/>
    <property type="match status" value="1"/>
</dbReference>
<dbReference type="Gene3D" id="3.40.50.150">
    <property type="entry name" value="Vaccinia Virus protein VP39"/>
    <property type="match status" value="1"/>
</dbReference>
<dbReference type="SUPFAM" id="SSF53335">
    <property type="entry name" value="S-adenosyl-L-methionine-dependent methyltransferases"/>
    <property type="match status" value="1"/>
</dbReference>
<evidence type="ECO:0000256" key="2">
    <source>
        <dbReference type="ARBA" id="ARBA00022679"/>
    </source>
</evidence>
<proteinExistence type="predicted"/>
<dbReference type="NCBIfam" id="TIGR00536">
    <property type="entry name" value="hemK_fam"/>
    <property type="match status" value="1"/>
</dbReference>
<dbReference type="PANTHER" id="PTHR18895:SF74">
    <property type="entry name" value="MTRF1L RELEASE FACTOR GLUTAMINE METHYLTRANSFERASE"/>
    <property type="match status" value="1"/>
</dbReference>
<dbReference type="Proteomes" id="UP001055460">
    <property type="component" value="Plasmid pA"/>
</dbReference>
<organism evidence="5 6">
    <name type="scientific">Ensifer adhaerens</name>
    <name type="common">Sinorhizobium morelense</name>
    <dbReference type="NCBI Taxonomy" id="106592"/>
    <lineage>
        <taxon>Bacteria</taxon>
        <taxon>Pseudomonadati</taxon>
        <taxon>Pseudomonadota</taxon>
        <taxon>Alphaproteobacteria</taxon>
        <taxon>Hyphomicrobiales</taxon>
        <taxon>Rhizobiaceae</taxon>
        <taxon>Sinorhizobium/Ensifer group</taxon>
        <taxon>Ensifer</taxon>
    </lineage>
</organism>
<dbReference type="EMBL" id="CP098808">
    <property type="protein sequence ID" value="USJ26917.1"/>
    <property type="molecule type" value="Genomic_DNA"/>
</dbReference>
<feature type="domain" description="Methyltransferase" evidence="4">
    <location>
        <begin position="36"/>
        <end position="171"/>
    </location>
</feature>
<evidence type="ECO:0000256" key="3">
    <source>
        <dbReference type="ARBA" id="ARBA00022691"/>
    </source>
</evidence>
<dbReference type="RefSeq" id="WP_252160911.1">
    <property type="nucleotide sequence ID" value="NZ_CP098808.1"/>
</dbReference>
<dbReference type="GO" id="GO:0003676">
    <property type="term" value="F:nucleic acid binding"/>
    <property type="evidence" value="ECO:0007669"/>
    <property type="project" value="InterPro"/>
</dbReference>
<dbReference type="InterPro" id="IPR029063">
    <property type="entry name" value="SAM-dependent_MTases_sf"/>
</dbReference>
<dbReference type="InterPro" id="IPR050320">
    <property type="entry name" value="N5-glutamine_MTase"/>
</dbReference>